<dbReference type="CDD" id="cd06223">
    <property type="entry name" value="PRTases_typeI"/>
    <property type="match status" value="1"/>
</dbReference>
<dbReference type="PANTHER" id="PTHR43864">
    <property type="entry name" value="HYPOXANTHINE/GUANINE PHOSPHORIBOSYLTRANSFERASE"/>
    <property type="match status" value="1"/>
</dbReference>
<gene>
    <name evidence="2" type="ORF">DRJ31_00885</name>
    <name evidence="3" type="ORF">DRJ33_02590</name>
</gene>
<organism evidence="3 4">
    <name type="scientific">Thermoproteota archaeon</name>
    <dbReference type="NCBI Taxonomy" id="2056631"/>
    <lineage>
        <taxon>Archaea</taxon>
        <taxon>Thermoproteota</taxon>
    </lineage>
</organism>
<dbReference type="GO" id="GO:0016757">
    <property type="term" value="F:glycosyltransferase activity"/>
    <property type="evidence" value="ECO:0007669"/>
    <property type="project" value="UniProtKB-KW"/>
</dbReference>
<accession>A0A497F070</accession>
<dbReference type="EMBL" id="QMQV01000004">
    <property type="protein sequence ID" value="RLE50508.1"/>
    <property type="molecule type" value="Genomic_DNA"/>
</dbReference>
<evidence type="ECO:0000313" key="5">
    <source>
        <dbReference type="Proteomes" id="UP000278475"/>
    </source>
</evidence>
<dbReference type="InterPro" id="IPR000836">
    <property type="entry name" value="PRTase_dom"/>
</dbReference>
<dbReference type="Proteomes" id="UP000272051">
    <property type="component" value="Unassembled WGS sequence"/>
</dbReference>
<feature type="domain" description="Phosphoribosyltransferase" evidence="1">
    <location>
        <begin position="85"/>
        <end position="208"/>
    </location>
</feature>
<name>A0A497F070_9CREN</name>
<dbReference type="Proteomes" id="UP000278475">
    <property type="component" value="Unassembled WGS sequence"/>
</dbReference>
<comment type="caution">
    <text evidence="3">The sequence shown here is derived from an EMBL/GenBank/DDBJ whole genome shotgun (WGS) entry which is preliminary data.</text>
</comment>
<dbReference type="Gene3D" id="3.40.50.2020">
    <property type="match status" value="1"/>
</dbReference>
<dbReference type="EMBL" id="QMQX01000032">
    <property type="protein sequence ID" value="RLE52856.1"/>
    <property type="molecule type" value="Genomic_DNA"/>
</dbReference>
<proteinExistence type="predicted"/>
<reference evidence="4 5" key="1">
    <citation type="submission" date="2018-06" db="EMBL/GenBank/DDBJ databases">
        <title>Extensive metabolic versatility and redundancy in microbially diverse, dynamic hydrothermal sediments.</title>
        <authorList>
            <person name="Dombrowski N."/>
            <person name="Teske A."/>
            <person name="Baker B.J."/>
        </authorList>
    </citation>
    <scope>NUCLEOTIDE SEQUENCE [LARGE SCALE GENOMIC DNA]</scope>
    <source>
        <strain evidence="3">B34_G17</strain>
        <strain evidence="2">B66_G16</strain>
    </source>
</reference>
<dbReference type="AlphaFoldDB" id="A0A497F070"/>
<evidence type="ECO:0000313" key="4">
    <source>
        <dbReference type="Proteomes" id="UP000272051"/>
    </source>
</evidence>
<dbReference type="InterPro" id="IPR029057">
    <property type="entry name" value="PRTase-like"/>
</dbReference>
<dbReference type="Pfam" id="PF00156">
    <property type="entry name" value="Pribosyltran"/>
    <property type="match status" value="1"/>
</dbReference>
<evidence type="ECO:0000313" key="3">
    <source>
        <dbReference type="EMBL" id="RLE52856.1"/>
    </source>
</evidence>
<dbReference type="SUPFAM" id="SSF53271">
    <property type="entry name" value="PRTase-like"/>
    <property type="match status" value="1"/>
</dbReference>
<keyword evidence="3" id="KW-0808">Transferase</keyword>
<keyword evidence="3" id="KW-0328">Glycosyltransferase</keyword>
<evidence type="ECO:0000313" key="2">
    <source>
        <dbReference type="EMBL" id="RLE50508.1"/>
    </source>
</evidence>
<dbReference type="InterPro" id="IPR050118">
    <property type="entry name" value="Pur/Pyrimidine_PRTase"/>
</dbReference>
<dbReference type="PANTHER" id="PTHR43864:SF3">
    <property type="entry name" value="ADENINE PHOSPHORIBOSYLTRANSFERASE, FUSED TO N-TERMINAL DNA-BINDING DOMAIN"/>
    <property type="match status" value="1"/>
</dbReference>
<dbReference type="NCBIfam" id="NF006328">
    <property type="entry name" value="PRK08558.1"/>
    <property type="match status" value="1"/>
</dbReference>
<evidence type="ECO:0000259" key="1">
    <source>
        <dbReference type="Pfam" id="PF00156"/>
    </source>
</evidence>
<sequence length="227" mass="25753">MLRLAKKRHSYQELSKFTGIPITVLNRYVKGHILPNVDRAEDILYSLERNFNISQQILDRLKFTKGGFIDNTRILSDVTLLRFAAEYAIRKLAGRRISKVLTVAVDGIPFASQIASLLGVNLVYAKKEKEVGVESFLEETFTVDRTGMQFSLYLPKDLIEKRDSVLIVDDVVRSGEQLRALINLTKRAGADIAGVFILIAIGERWKQEIEQAPKYPIEYLVSIPERA</sequence>
<protein>
    <submittedName>
        <fullName evidence="3">Adenine phosphoribosyltransferase</fullName>
    </submittedName>
</protein>